<proteinExistence type="inferred from homology"/>
<organism evidence="11 12">
    <name type="scientific">Brevibacterium senegalense</name>
    <dbReference type="NCBI Taxonomy" id="1033736"/>
    <lineage>
        <taxon>Bacteria</taxon>
        <taxon>Bacillati</taxon>
        <taxon>Actinomycetota</taxon>
        <taxon>Actinomycetes</taxon>
        <taxon>Micrococcales</taxon>
        <taxon>Brevibacteriaceae</taxon>
        <taxon>Brevibacterium</taxon>
    </lineage>
</organism>
<dbReference type="SUPFAM" id="SSF55486">
    <property type="entry name" value="Metalloproteases ('zincins'), catalytic domain"/>
    <property type="match status" value="1"/>
</dbReference>
<evidence type="ECO:0000259" key="10">
    <source>
        <dbReference type="Pfam" id="PF04073"/>
    </source>
</evidence>
<gene>
    <name evidence="11" type="ORF">K8V08_09185</name>
</gene>
<dbReference type="Proteomes" id="UP000784435">
    <property type="component" value="Unassembled WGS sequence"/>
</dbReference>
<evidence type="ECO:0000313" key="12">
    <source>
        <dbReference type="Proteomes" id="UP000784435"/>
    </source>
</evidence>
<evidence type="ECO:0000256" key="6">
    <source>
        <dbReference type="ARBA" id="ARBA00023049"/>
    </source>
</evidence>
<feature type="domain" description="YbaK/aminoacyl-tRNA synthetase-associated" evidence="10">
    <location>
        <begin position="796"/>
        <end position="886"/>
    </location>
</feature>
<dbReference type="InterPro" id="IPR001567">
    <property type="entry name" value="Pept_M3A_M3B_dom"/>
</dbReference>
<dbReference type="InterPro" id="IPR036754">
    <property type="entry name" value="YbaK/aa-tRNA-synt-asso_dom_sf"/>
</dbReference>
<dbReference type="InterPro" id="IPR045090">
    <property type="entry name" value="Pept_M3A_M3B"/>
</dbReference>
<dbReference type="Gene3D" id="1.10.1370.10">
    <property type="entry name" value="Neurolysin, domain 3"/>
    <property type="match status" value="1"/>
</dbReference>
<evidence type="ECO:0000256" key="8">
    <source>
        <dbReference type="SAM" id="MobiDB-lite"/>
    </source>
</evidence>
<evidence type="ECO:0000256" key="3">
    <source>
        <dbReference type="ARBA" id="ARBA00022723"/>
    </source>
</evidence>
<keyword evidence="3 7" id="KW-0479">Metal-binding</keyword>
<comment type="similarity">
    <text evidence="1 7">Belongs to the peptidase M3 family.</text>
</comment>
<dbReference type="Gene3D" id="1.10.1370.40">
    <property type="match status" value="1"/>
</dbReference>
<dbReference type="CDD" id="cd06456">
    <property type="entry name" value="M3A_DCP"/>
    <property type="match status" value="1"/>
</dbReference>
<keyword evidence="2 7" id="KW-0645">Protease</keyword>
<dbReference type="InterPro" id="IPR034005">
    <property type="entry name" value="M3A_DCP"/>
</dbReference>
<dbReference type="GO" id="GO:0004180">
    <property type="term" value="F:carboxypeptidase activity"/>
    <property type="evidence" value="ECO:0007669"/>
    <property type="project" value="TreeGrafter"/>
</dbReference>
<sequence length="897" mass="97078">MIQPPHVPSAPNPAWEFVEGPPDLTLPDFQAITPDHLIEAASLAVRHAQDGVADILSSAEDPAFHTVTLALERALQPADSLSALVRVLESNVQTDAVAEAAAAVWSQLTALRLGIELDQDLYELLTSVPTNDLIPEDRRLHDLMLQDFARAGVRLQDEDRQRVSAIATEIDRIETEFGQLLLREANSRALVVEDEAALAGLDEDALAAARADAQEHGVEGLRLPLTNTTQQDALTRLTDPATRRQLLALSTGRGNSGGPGDTRELITDLTALRAALAAVLGFQTFAQYSIDDQVAPDVESAGGLLRSLIDPALAQFAREARRVRAYFDLDEDTPLERADVLHLWERYRTEAFELDSAHVAAHFEFERVLTDGVFATASTLYGLTFSVRDDLSGWHEDVRVYEVQDRGRPLGLVLVDPYARTGKSGGAWMDELVTGSRLTGLHPVTTLTLNVPKPAAGRPALLSVDETITLFHEFGHVLHGLFADSVHPSHAGTSVPRDYVEFPSQQFEMWALHPQVVPGYARHWETDEALDPEIIETLRDAQGFGQGFETLEYLAAAMLDLGWHALEDGEEIEDVLLFESEVLSAAGFDPVVPPRYRSTYFAHTFTGGYASGYYSYLWSEQYAAAVTELFEDHGGLDPELGARYRKQVLAPGYSVDPLTALRDFLGADVEVDPLLRRRGLAPLRPAGPAHPAHARLERALRAAGIDSRVIVHPEPLPTAAAAAEHHGVEVGAIANSLVFTAEFEEPAAEAGETTAVLRTAEGSGLGQENGQADGHGEATQASAEGSESADAPQVREEPVLIMTSGAHRVDTEHTAAVIGARRLKRASPEQVLAATGQPVGGVAPAGHPAPLRTFIDRDLRQHTQLWAGGGTVEAMVPLTYNELVDLTGGEEIDVEPH</sequence>
<keyword evidence="5 7" id="KW-0862">Zinc</keyword>
<dbReference type="GO" id="GO:0005829">
    <property type="term" value="C:cytosol"/>
    <property type="evidence" value="ECO:0007669"/>
    <property type="project" value="TreeGrafter"/>
</dbReference>
<evidence type="ECO:0000313" key="11">
    <source>
        <dbReference type="EMBL" id="HJG80570.1"/>
    </source>
</evidence>
<feature type="domain" description="Peptidase M3A/M3B catalytic" evidence="9">
    <location>
        <begin position="234"/>
        <end position="679"/>
    </location>
</feature>
<keyword evidence="4 7" id="KW-0378">Hydrolase</keyword>
<dbReference type="SUPFAM" id="SSF55826">
    <property type="entry name" value="YbaK/ProRS associated domain"/>
    <property type="match status" value="2"/>
</dbReference>
<comment type="cofactor">
    <cofactor evidence="7">
        <name>Zn(2+)</name>
        <dbReference type="ChEBI" id="CHEBI:29105"/>
    </cofactor>
    <text evidence="7">Binds 1 zinc ion.</text>
</comment>
<dbReference type="GO" id="GO:0046872">
    <property type="term" value="F:metal ion binding"/>
    <property type="evidence" value="ECO:0007669"/>
    <property type="project" value="UniProtKB-UniRule"/>
</dbReference>
<dbReference type="GO" id="GO:0002161">
    <property type="term" value="F:aminoacyl-tRNA deacylase activity"/>
    <property type="evidence" value="ECO:0007669"/>
    <property type="project" value="InterPro"/>
</dbReference>
<dbReference type="Pfam" id="PF04073">
    <property type="entry name" value="tRNA_edit"/>
    <property type="match status" value="1"/>
</dbReference>
<dbReference type="Gene3D" id="3.40.390.10">
    <property type="entry name" value="Collagenase (Catalytic Domain)"/>
    <property type="match status" value="1"/>
</dbReference>
<dbReference type="GO" id="GO:0004222">
    <property type="term" value="F:metalloendopeptidase activity"/>
    <property type="evidence" value="ECO:0007669"/>
    <property type="project" value="InterPro"/>
</dbReference>
<dbReference type="EMBL" id="DYUK01000198">
    <property type="protein sequence ID" value="HJG80570.1"/>
    <property type="molecule type" value="Genomic_DNA"/>
</dbReference>
<accession>A0A921MEL2</accession>
<dbReference type="AlphaFoldDB" id="A0A921MEL2"/>
<evidence type="ECO:0000256" key="4">
    <source>
        <dbReference type="ARBA" id="ARBA00022801"/>
    </source>
</evidence>
<dbReference type="InterPro" id="IPR007214">
    <property type="entry name" value="YbaK/aa-tRNA-synth-assoc-dom"/>
</dbReference>
<dbReference type="Pfam" id="PF01432">
    <property type="entry name" value="Peptidase_M3"/>
    <property type="match status" value="1"/>
</dbReference>
<comment type="caution">
    <text evidence="11">The sequence shown here is derived from an EMBL/GenBank/DDBJ whole genome shotgun (WGS) entry which is preliminary data.</text>
</comment>
<protein>
    <submittedName>
        <fullName evidence="11">M3 family metallopeptidase</fullName>
    </submittedName>
</protein>
<reference evidence="11" key="2">
    <citation type="submission" date="2021-09" db="EMBL/GenBank/DDBJ databases">
        <authorList>
            <person name="Gilroy R."/>
        </authorList>
    </citation>
    <scope>NUCLEOTIDE SEQUENCE</scope>
    <source>
        <strain evidence="11">ChiGjej5B5-7349</strain>
    </source>
</reference>
<evidence type="ECO:0000259" key="9">
    <source>
        <dbReference type="Pfam" id="PF01432"/>
    </source>
</evidence>
<evidence type="ECO:0000256" key="7">
    <source>
        <dbReference type="RuleBase" id="RU003435"/>
    </source>
</evidence>
<name>A0A921MEL2_9MICO</name>
<dbReference type="FunFam" id="3.40.390.10:FF:000009">
    <property type="entry name" value="Oligopeptidase A"/>
    <property type="match status" value="1"/>
</dbReference>
<dbReference type="PANTHER" id="PTHR43660:SF1">
    <property type="entry name" value="DIPEPTIDYL CARBOXYPEPTIDASE"/>
    <property type="match status" value="1"/>
</dbReference>
<dbReference type="InterPro" id="IPR024079">
    <property type="entry name" value="MetalloPept_cat_dom_sf"/>
</dbReference>
<dbReference type="CDD" id="cd04333">
    <property type="entry name" value="ProX_deacylase"/>
    <property type="match status" value="1"/>
</dbReference>
<feature type="region of interest" description="Disordered" evidence="8">
    <location>
        <begin position="763"/>
        <end position="794"/>
    </location>
</feature>
<dbReference type="GO" id="GO:0006508">
    <property type="term" value="P:proteolysis"/>
    <property type="evidence" value="ECO:0007669"/>
    <property type="project" value="UniProtKB-KW"/>
</dbReference>
<dbReference type="PANTHER" id="PTHR43660">
    <property type="entry name" value="DIPEPTIDYL CARBOXYPEPTIDASE"/>
    <property type="match status" value="1"/>
</dbReference>
<evidence type="ECO:0000256" key="5">
    <source>
        <dbReference type="ARBA" id="ARBA00022833"/>
    </source>
</evidence>
<reference evidence="11" key="1">
    <citation type="journal article" date="2021" name="PeerJ">
        <title>Extensive microbial diversity within the chicken gut microbiome revealed by metagenomics and culture.</title>
        <authorList>
            <person name="Gilroy R."/>
            <person name="Ravi A."/>
            <person name="Getino M."/>
            <person name="Pursley I."/>
            <person name="Horton D.L."/>
            <person name="Alikhan N.F."/>
            <person name="Baker D."/>
            <person name="Gharbi K."/>
            <person name="Hall N."/>
            <person name="Watson M."/>
            <person name="Adriaenssens E.M."/>
            <person name="Foster-Nyarko E."/>
            <person name="Jarju S."/>
            <person name="Secka A."/>
            <person name="Antonio M."/>
            <person name="Oren A."/>
            <person name="Chaudhuri R.R."/>
            <person name="La Ragione R."/>
            <person name="Hildebrand F."/>
            <person name="Pallen M.J."/>
        </authorList>
    </citation>
    <scope>NUCLEOTIDE SEQUENCE</scope>
    <source>
        <strain evidence="11">ChiGjej5B5-7349</strain>
    </source>
</reference>
<evidence type="ECO:0000256" key="2">
    <source>
        <dbReference type="ARBA" id="ARBA00022670"/>
    </source>
</evidence>
<dbReference type="Gene3D" id="3.90.960.10">
    <property type="entry name" value="YbaK/aminoacyl-tRNA synthetase-associated domain"/>
    <property type="match status" value="1"/>
</dbReference>
<dbReference type="InterPro" id="IPR024077">
    <property type="entry name" value="Neurolysin/TOP_dom2"/>
</dbReference>
<keyword evidence="6 7" id="KW-0482">Metalloprotease</keyword>
<evidence type="ECO:0000256" key="1">
    <source>
        <dbReference type="ARBA" id="ARBA00006040"/>
    </source>
</evidence>